<dbReference type="AlphaFoldDB" id="N6X4A6"/>
<dbReference type="Proteomes" id="UP000013042">
    <property type="component" value="Unassembled WGS sequence"/>
</dbReference>
<organism evidence="1 2">
    <name type="scientific">Thauera aminoaromatica S2</name>
    <dbReference type="NCBI Taxonomy" id="1234381"/>
    <lineage>
        <taxon>Bacteria</taxon>
        <taxon>Pseudomonadati</taxon>
        <taxon>Pseudomonadota</taxon>
        <taxon>Betaproteobacteria</taxon>
        <taxon>Rhodocyclales</taxon>
        <taxon>Zoogloeaceae</taxon>
        <taxon>Thauera</taxon>
    </lineage>
</organism>
<sequence length="118" mass="12269">MRQAERALFDLRRGLSILVRDHARAFVVCAVEGLDDAAAGEMQMLAGSPARLVLSDHRLAAIGRAGAAQAVSVGLSPLPDAAGLHALAWQRGASLPADAELRDGGPVERAALRLLGRA</sequence>
<keyword evidence="1" id="KW-0378">Hydrolase</keyword>
<gene>
    <name evidence="1" type="ORF">C665_18992</name>
</gene>
<proteinExistence type="predicted"/>
<name>N6X4A6_THASP</name>
<dbReference type="GO" id="GO:0016787">
    <property type="term" value="F:hydrolase activity"/>
    <property type="evidence" value="ECO:0007669"/>
    <property type="project" value="UniProtKB-KW"/>
</dbReference>
<dbReference type="EMBL" id="AMXD01000217">
    <property type="protein sequence ID" value="ENO76541.1"/>
    <property type="molecule type" value="Genomic_DNA"/>
</dbReference>
<comment type="caution">
    <text evidence="1">The sequence shown here is derived from an EMBL/GenBank/DDBJ whole genome shotgun (WGS) entry which is preliminary data.</text>
</comment>
<accession>N6X4A6</accession>
<evidence type="ECO:0000313" key="2">
    <source>
        <dbReference type="Proteomes" id="UP000013042"/>
    </source>
</evidence>
<reference evidence="1 2" key="1">
    <citation type="submission" date="2012-09" db="EMBL/GenBank/DDBJ databases">
        <title>Draft Genome Sequences of 6 Strains from Genus Thauera.</title>
        <authorList>
            <person name="Liu B."/>
            <person name="Shapleigh J.P."/>
            <person name="Frostegard A.H."/>
        </authorList>
    </citation>
    <scope>NUCLEOTIDE SEQUENCE [LARGE SCALE GENOMIC DNA]</scope>
    <source>
        <strain evidence="1 2">S2</strain>
    </source>
</reference>
<protein>
    <submittedName>
        <fullName evidence="1">GTP cyclohydrolase II</fullName>
    </submittedName>
</protein>
<evidence type="ECO:0000313" key="1">
    <source>
        <dbReference type="EMBL" id="ENO76541.1"/>
    </source>
</evidence>
<feature type="non-terminal residue" evidence="1">
    <location>
        <position position="118"/>
    </location>
</feature>